<organism evidence="2 3">
    <name type="scientific">Oryza sativa subsp. japonica</name>
    <name type="common">Rice</name>
    <dbReference type="NCBI Taxonomy" id="39947"/>
    <lineage>
        <taxon>Eukaryota</taxon>
        <taxon>Viridiplantae</taxon>
        <taxon>Streptophyta</taxon>
        <taxon>Embryophyta</taxon>
        <taxon>Tracheophyta</taxon>
        <taxon>Spermatophyta</taxon>
        <taxon>Magnoliopsida</taxon>
        <taxon>Liliopsida</taxon>
        <taxon>Poales</taxon>
        <taxon>Poaceae</taxon>
        <taxon>BOP clade</taxon>
        <taxon>Oryzoideae</taxon>
        <taxon>Oryzeae</taxon>
        <taxon>Oryzinae</taxon>
        <taxon>Oryza</taxon>
        <taxon>Oryza sativa</taxon>
    </lineage>
</organism>
<keyword evidence="3" id="KW-1185">Reference proteome</keyword>
<reference evidence="2 3" key="2">
    <citation type="journal article" date="2013" name="Plant Cell Physiol.">
        <title>Rice Annotation Project Database (RAP-DB): an integrative and interactive database for rice genomics.</title>
        <authorList>
            <person name="Sakai H."/>
            <person name="Lee S.S."/>
            <person name="Tanaka T."/>
            <person name="Numa H."/>
            <person name="Kim J."/>
            <person name="Kawahara Y."/>
            <person name="Wakimoto H."/>
            <person name="Yang C.C."/>
            <person name="Iwamoto M."/>
            <person name="Abe T."/>
            <person name="Yamada Y."/>
            <person name="Muto A."/>
            <person name="Inokuchi H."/>
            <person name="Ikemura T."/>
            <person name="Matsumoto T."/>
            <person name="Sasaki T."/>
            <person name="Itoh T."/>
        </authorList>
    </citation>
    <scope>NUCLEOTIDE SEQUENCE [LARGE SCALE GENOMIC DNA]</scope>
    <source>
        <strain evidence="3">cv. Nipponbare</strain>
    </source>
</reference>
<dbReference type="InParanoid" id="A0A0P0V5L7"/>
<feature type="region of interest" description="Disordered" evidence="1">
    <location>
        <begin position="1"/>
        <end position="24"/>
    </location>
</feature>
<reference evidence="2 3" key="3">
    <citation type="journal article" date="2013" name="Rice">
        <title>Improvement of the Oryza sativa Nipponbare reference genome using next generation sequence and optical map data.</title>
        <authorList>
            <person name="Kawahara Y."/>
            <person name="de la Bastide M."/>
            <person name="Hamilton J.P."/>
            <person name="Kanamori H."/>
            <person name="McCombie W.R."/>
            <person name="Ouyang S."/>
            <person name="Schwartz D.C."/>
            <person name="Tanaka T."/>
            <person name="Wu J."/>
            <person name="Zhou S."/>
            <person name="Childs K.L."/>
            <person name="Davidson R.M."/>
            <person name="Lin H."/>
            <person name="Quesada-Ocampo L."/>
            <person name="Vaillancourt B."/>
            <person name="Sakai H."/>
            <person name="Lee S.S."/>
            <person name="Kim J."/>
            <person name="Numa H."/>
            <person name="Itoh T."/>
            <person name="Buell C.R."/>
            <person name="Matsumoto T."/>
        </authorList>
    </citation>
    <scope>NUCLEOTIDE SEQUENCE [LARGE SCALE GENOMIC DNA]</scope>
    <source>
        <strain evidence="3">cv. Nipponbare</strain>
    </source>
</reference>
<name>A0A0P0V5L7_ORYSJ</name>
<reference evidence="3" key="1">
    <citation type="journal article" date="2005" name="Nature">
        <title>The map-based sequence of the rice genome.</title>
        <authorList>
            <consortium name="International rice genome sequencing project (IRGSP)"/>
            <person name="Matsumoto T."/>
            <person name="Wu J."/>
            <person name="Kanamori H."/>
            <person name="Katayose Y."/>
            <person name="Fujisawa M."/>
            <person name="Namiki N."/>
            <person name="Mizuno H."/>
            <person name="Yamamoto K."/>
            <person name="Antonio B.A."/>
            <person name="Baba T."/>
            <person name="Sakata K."/>
            <person name="Nagamura Y."/>
            <person name="Aoki H."/>
            <person name="Arikawa K."/>
            <person name="Arita K."/>
            <person name="Bito T."/>
            <person name="Chiden Y."/>
            <person name="Fujitsuka N."/>
            <person name="Fukunaka R."/>
            <person name="Hamada M."/>
            <person name="Harada C."/>
            <person name="Hayashi A."/>
            <person name="Hijishita S."/>
            <person name="Honda M."/>
            <person name="Hosokawa S."/>
            <person name="Ichikawa Y."/>
            <person name="Idonuma A."/>
            <person name="Iijima M."/>
            <person name="Ikeda M."/>
            <person name="Ikeno M."/>
            <person name="Ito K."/>
            <person name="Ito S."/>
            <person name="Ito T."/>
            <person name="Ito Y."/>
            <person name="Ito Y."/>
            <person name="Iwabuchi A."/>
            <person name="Kamiya K."/>
            <person name="Karasawa W."/>
            <person name="Kurita K."/>
            <person name="Katagiri S."/>
            <person name="Kikuta A."/>
            <person name="Kobayashi H."/>
            <person name="Kobayashi N."/>
            <person name="Machita K."/>
            <person name="Maehara T."/>
            <person name="Masukawa M."/>
            <person name="Mizubayashi T."/>
            <person name="Mukai Y."/>
            <person name="Nagasaki H."/>
            <person name="Nagata Y."/>
            <person name="Naito S."/>
            <person name="Nakashima M."/>
            <person name="Nakama Y."/>
            <person name="Nakamichi Y."/>
            <person name="Nakamura M."/>
            <person name="Meguro A."/>
            <person name="Negishi M."/>
            <person name="Ohta I."/>
            <person name="Ohta T."/>
            <person name="Okamoto M."/>
            <person name="Ono N."/>
            <person name="Saji S."/>
            <person name="Sakaguchi M."/>
            <person name="Sakai K."/>
            <person name="Shibata M."/>
            <person name="Shimokawa T."/>
            <person name="Song J."/>
            <person name="Takazaki Y."/>
            <person name="Terasawa K."/>
            <person name="Tsugane M."/>
            <person name="Tsuji K."/>
            <person name="Ueda S."/>
            <person name="Waki K."/>
            <person name="Yamagata H."/>
            <person name="Yamamoto M."/>
            <person name="Yamamoto S."/>
            <person name="Yamane H."/>
            <person name="Yoshiki S."/>
            <person name="Yoshihara R."/>
            <person name="Yukawa K."/>
            <person name="Zhong H."/>
            <person name="Yano M."/>
            <person name="Yuan Q."/>
            <person name="Ouyang S."/>
            <person name="Liu J."/>
            <person name="Jones K.M."/>
            <person name="Gansberger K."/>
            <person name="Moffat K."/>
            <person name="Hill J."/>
            <person name="Bera J."/>
            <person name="Fadrosh D."/>
            <person name="Jin S."/>
            <person name="Johri S."/>
            <person name="Kim M."/>
            <person name="Overton L."/>
            <person name="Reardon M."/>
            <person name="Tsitrin T."/>
            <person name="Vuong H."/>
            <person name="Weaver B."/>
            <person name="Ciecko A."/>
            <person name="Tallon L."/>
            <person name="Jackson J."/>
            <person name="Pai G."/>
            <person name="Aken S.V."/>
            <person name="Utterback T."/>
            <person name="Reidmuller S."/>
            <person name="Feldblyum T."/>
            <person name="Hsiao J."/>
            <person name="Zismann V."/>
            <person name="Iobst S."/>
            <person name="de Vazeille A.R."/>
            <person name="Buell C.R."/>
            <person name="Ying K."/>
            <person name="Li Y."/>
            <person name="Lu T."/>
            <person name="Huang Y."/>
            <person name="Zhao Q."/>
            <person name="Feng Q."/>
            <person name="Zhang L."/>
            <person name="Zhu J."/>
            <person name="Weng Q."/>
            <person name="Mu J."/>
            <person name="Lu Y."/>
            <person name="Fan D."/>
            <person name="Liu Y."/>
            <person name="Guan J."/>
            <person name="Zhang Y."/>
            <person name="Yu S."/>
            <person name="Liu X."/>
            <person name="Zhang Y."/>
            <person name="Hong G."/>
            <person name="Han B."/>
            <person name="Choisne N."/>
            <person name="Demange N."/>
            <person name="Orjeda G."/>
            <person name="Samain S."/>
            <person name="Cattolico L."/>
            <person name="Pelletier E."/>
            <person name="Couloux A."/>
            <person name="Segurens B."/>
            <person name="Wincker P."/>
            <person name="D'Hont A."/>
            <person name="Scarpelli C."/>
            <person name="Weissenbach J."/>
            <person name="Salanoubat M."/>
            <person name="Quetier F."/>
            <person name="Yu Y."/>
            <person name="Kim H.R."/>
            <person name="Rambo T."/>
            <person name="Currie J."/>
            <person name="Collura K."/>
            <person name="Luo M."/>
            <person name="Yang T."/>
            <person name="Ammiraju J.S.S."/>
            <person name="Engler F."/>
            <person name="Soderlund C."/>
            <person name="Wing R.A."/>
            <person name="Palmer L.E."/>
            <person name="de la Bastide M."/>
            <person name="Spiegel L."/>
            <person name="Nascimento L."/>
            <person name="Zutavern T."/>
            <person name="O'Shaughnessy A."/>
            <person name="Dike S."/>
            <person name="Dedhia N."/>
            <person name="Preston R."/>
            <person name="Balija V."/>
            <person name="McCombie W.R."/>
            <person name="Chow T."/>
            <person name="Chen H."/>
            <person name="Chung M."/>
            <person name="Chen C."/>
            <person name="Shaw J."/>
            <person name="Wu H."/>
            <person name="Hsiao K."/>
            <person name="Chao Y."/>
            <person name="Chu M."/>
            <person name="Cheng C."/>
            <person name="Hour A."/>
            <person name="Lee P."/>
            <person name="Lin S."/>
            <person name="Lin Y."/>
            <person name="Liou J."/>
            <person name="Liu S."/>
            <person name="Hsing Y."/>
            <person name="Raghuvanshi S."/>
            <person name="Mohanty A."/>
            <person name="Bharti A.K."/>
            <person name="Gaur A."/>
            <person name="Gupta V."/>
            <person name="Kumar D."/>
            <person name="Ravi V."/>
            <person name="Vij S."/>
            <person name="Kapur A."/>
            <person name="Khurana P."/>
            <person name="Khurana P."/>
            <person name="Khurana J.P."/>
            <person name="Tyagi A.K."/>
            <person name="Gaikwad K."/>
            <person name="Singh A."/>
            <person name="Dalal V."/>
            <person name="Srivastava S."/>
            <person name="Dixit A."/>
            <person name="Pal A.K."/>
            <person name="Ghazi I.A."/>
            <person name="Yadav M."/>
            <person name="Pandit A."/>
            <person name="Bhargava A."/>
            <person name="Sureshbabu K."/>
            <person name="Batra K."/>
            <person name="Sharma T.R."/>
            <person name="Mohapatra T."/>
            <person name="Singh N.K."/>
            <person name="Messing J."/>
            <person name="Nelson A.B."/>
            <person name="Fuks G."/>
            <person name="Kavchok S."/>
            <person name="Keizer G."/>
            <person name="Linton E."/>
            <person name="Llaca V."/>
            <person name="Song R."/>
            <person name="Tanyolac B."/>
            <person name="Young S."/>
            <person name="Ho-Il K."/>
            <person name="Hahn J.H."/>
            <person name="Sangsakoo G."/>
            <person name="Vanavichit A."/>
            <person name="de Mattos Luiz.A.T."/>
            <person name="Zimmer P.D."/>
            <person name="Malone G."/>
            <person name="Dellagostin O."/>
            <person name="de Oliveira A.C."/>
            <person name="Bevan M."/>
            <person name="Bancroft I."/>
            <person name="Minx P."/>
            <person name="Cordum H."/>
            <person name="Wilson R."/>
            <person name="Cheng Z."/>
            <person name="Jin W."/>
            <person name="Jiang J."/>
            <person name="Leong S.A."/>
            <person name="Iwama H."/>
            <person name="Gojobori T."/>
            <person name="Itoh T."/>
            <person name="Niimura Y."/>
            <person name="Fujii Y."/>
            <person name="Habara T."/>
            <person name="Sakai H."/>
            <person name="Sato Y."/>
            <person name="Wilson G."/>
            <person name="Kumar K."/>
            <person name="McCouch S."/>
            <person name="Juretic N."/>
            <person name="Hoen D."/>
            <person name="Wright S."/>
            <person name="Bruskiewich R."/>
            <person name="Bureau T."/>
            <person name="Miyao A."/>
            <person name="Hirochika H."/>
            <person name="Nishikawa T."/>
            <person name="Kadowaki K."/>
            <person name="Sugiura M."/>
            <person name="Burr B."/>
            <person name="Sasaki T."/>
        </authorList>
    </citation>
    <scope>NUCLEOTIDE SEQUENCE [LARGE SCALE GENOMIC DNA]</scope>
    <source>
        <strain evidence="3">cv. Nipponbare</strain>
    </source>
</reference>
<dbReference type="AlphaFoldDB" id="A0A0P0V5L7"/>
<dbReference type="PaxDb" id="39947-A0A0P0V5L7"/>
<dbReference type="Proteomes" id="UP000059680">
    <property type="component" value="Chromosome 1"/>
</dbReference>
<sequence>MVAVGQQEGSGRENKSNGKKRNLPASWEHHVGIAAGPCCNQACCLIRRDEEDGGSSLLRVANSLHLGFSTRSSEFSSIYTATLPCQGRRRHKQRRWKKRAASG</sequence>
<dbReference type="EMBL" id="AP014957">
    <property type="protein sequence ID" value="BAS73306.1"/>
    <property type="molecule type" value="Genomic_DNA"/>
</dbReference>
<accession>A0A0P0V5L7</accession>
<evidence type="ECO:0000313" key="2">
    <source>
        <dbReference type="EMBL" id="BAS73306.1"/>
    </source>
</evidence>
<gene>
    <name evidence="2" type="ordered locus">Os01g0632200</name>
    <name evidence="2" type="ORF">OSNPB_010632200</name>
</gene>
<proteinExistence type="predicted"/>
<evidence type="ECO:0000256" key="1">
    <source>
        <dbReference type="SAM" id="MobiDB-lite"/>
    </source>
</evidence>
<evidence type="ECO:0000313" key="3">
    <source>
        <dbReference type="Proteomes" id="UP000059680"/>
    </source>
</evidence>
<protein>
    <submittedName>
        <fullName evidence="2">Os01g0632200 protein</fullName>
    </submittedName>
</protein>